<reference evidence="2 3" key="1">
    <citation type="submission" date="2018-07" db="EMBL/GenBank/DDBJ databases">
        <title>Genomic Encyclopedia of Type Strains, Phase IV (KMG-IV): sequencing the most valuable type-strain genomes for metagenomic binning, comparative biology and taxonomic classification.</title>
        <authorList>
            <person name="Goeker M."/>
        </authorList>
    </citation>
    <scope>NUCLEOTIDE SEQUENCE [LARGE SCALE GENOMIC DNA]</scope>
    <source>
        <strain evidence="2 3">DSM 4134</strain>
    </source>
</reference>
<feature type="signal peptide" evidence="1">
    <location>
        <begin position="1"/>
        <end position="19"/>
    </location>
</feature>
<proteinExistence type="predicted"/>
<evidence type="ECO:0000256" key="1">
    <source>
        <dbReference type="SAM" id="SignalP"/>
    </source>
</evidence>
<sequence>MKKLFTLLVIVLVAGSATAQGQLVNSYFEKLAGDDTYTKVSVSSKMFSLFTELEAGSAAEEEFLKAVSKLKGLKIIVADSIGNAAEMYNKAITDISKAGYEELMSVLDAEENMRFSIKEKSGKIEELLMLVGGKKHFILLSLYGEIDLKNISKIGQAMKVEGLDKLSKISE</sequence>
<accession>A0A3D9L339</accession>
<organism evidence="2 3">
    <name type="scientific">Marinoscillum furvescens DSM 4134</name>
    <dbReference type="NCBI Taxonomy" id="1122208"/>
    <lineage>
        <taxon>Bacteria</taxon>
        <taxon>Pseudomonadati</taxon>
        <taxon>Bacteroidota</taxon>
        <taxon>Cytophagia</taxon>
        <taxon>Cytophagales</taxon>
        <taxon>Reichenbachiellaceae</taxon>
        <taxon>Marinoscillum</taxon>
    </lineage>
</organism>
<dbReference type="OrthoDB" id="1118838at2"/>
<keyword evidence="1" id="KW-0732">Signal</keyword>
<dbReference type="EMBL" id="QREG01000008">
    <property type="protein sequence ID" value="RED99453.1"/>
    <property type="molecule type" value="Genomic_DNA"/>
</dbReference>
<evidence type="ECO:0000313" key="3">
    <source>
        <dbReference type="Proteomes" id="UP000256779"/>
    </source>
</evidence>
<dbReference type="Pfam" id="PF14060">
    <property type="entry name" value="DUF4252"/>
    <property type="match status" value="1"/>
</dbReference>
<evidence type="ECO:0000313" key="2">
    <source>
        <dbReference type="EMBL" id="RED99453.1"/>
    </source>
</evidence>
<dbReference type="Proteomes" id="UP000256779">
    <property type="component" value="Unassembled WGS sequence"/>
</dbReference>
<name>A0A3D9L339_MARFU</name>
<gene>
    <name evidence="2" type="ORF">C7460_10869</name>
</gene>
<protein>
    <submittedName>
        <fullName evidence="2">Uncharacterized protein DUF4252</fullName>
    </submittedName>
</protein>
<keyword evidence="3" id="KW-1185">Reference proteome</keyword>
<dbReference type="AlphaFoldDB" id="A0A3D9L339"/>
<feature type="chain" id="PRO_5017577109" evidence="1">
    <location>
        <begin position="20"/>
        <end position="171"/>
    </location>
</feature>
<dbReference type="RefSeq" id="WP_115867988.1">
    <property type="nucleotide sequence ID" value="NZ_QREG01000008.1"/>
</dbReference>
<dbReference type="InterPro" id="IPR025348">
    <property type="entry name" value="DUF4252"/>
</dbReference>
<comment type="caution">
    <text evidence="2">The sequence shown here is derived from an EMBL/GenBank/DDBJ whole genome shotgun (WGS) entry which is preliminary data.</text>
</comment>